<keyword evidence="3" id="KW-1185">Reference proteome</keyword>
<dbReference type="RefSeq" id="WP_091520692.1">
    <property type="nucleotide sequence ID" value="NZ_FOVI01000006.1"/>
</dbReference>
<feature type="transmembrane region" description="Helical" evidence="1">
    <location>
        <begin position="123"/>
        <end position="143"/>
    </location>
</feature>
<sequence length="231" mass="27493">MKLSIEQIQQIEEKLYVDYDFYYDDAKHEVIDHIASEIEEGMGNDSFETSFDKVFENWHDRLREVEWSGMHLYGKIKMPLFYKDQLLSTFRNDLIIWGVISLLAPVLIYLFKDSMEIETINNVVFIYKIVVFAIALILNQYVLKKYTEGNYTTVYGQIAAFSNKKALAAMSLMAFSMIFMQQNSIKYRENLDGWIGMLVFFNAFYFMFIIKYCNYFRHLKMVNNIKKWKNA</sequence>
<accession>A0A1I4ZEH3</accession>
<gene>
    <name evidence="2" type="ORF">SAMN05421741_10637</name>
</gene>
<dbReference type="AlphaFoldDB" id="A0A1I4ZEH3"/>
<keyword evidence="1" id="KW-0812">Transmembrane</keyword>
<protein>
    <submittedName>
        <fullName evidence="2">Uncharacterized protein</fullName>
    </submittedName>
</protein>
<organism evidence="2 3">
    <name type="scientific">Paenimyroides ummariense</name>
    <dbReference type="NCBI Taxonomy" id="913024"/>
    <lineage>
        <taxon>Bacteria</taxon>
        <taxon>Pseudomonadati</taxon>
        <taxon>Bacteroidota</taxon>
        <taxon>Flavobacteriia</taxon>
        <taxon>Flavobacteriales</taxon>
        <taxon>Flavobacteriaceae</taxon>
        <taxon>Paenimyroides</taxon>
    </lineage>
</organism>
<keyword evidence="1" id="KW-0472">Membrane</keyword>
<feature type="transmembrane region" description="Helical" evidence="1">
    <location>
        <begin position="194"/>
        <end position="213"/>
    </location>
</feature>
<reference evidence="3" key="1">
    <citation type="submission" date="2016-10" db="EMBL/GenBank/DDBJ databases">
        <authorList>
            <person name="Varghese N."/>
            <person name="Submissions S."/>
        </authorList>
    </citation>
    <scope>NUCLEOTIDE SEQUENCE [LARGE SCALE GENOMIC DNA]</scope>
    <source>
        <strain evidence="3">DS-12</strain>
    </source>
</reference>
<dbReference type="STRING" id="913024.SAMN05421741_10637"/>
<proteinExistence type="predicted"/>
<evidence type="ECO:0000313" key="2">
    <source>
        <dbReference type="EMBL" id="SFN48369.1"/>
    </source>
</evidence>
<dbReference type="EMBL" id="FOVI01000006">
    <property type="protein sequence ID" value="SFN48369.1"/>
    <property type="molecule type" value="Genomic_DNA"/>
</dbReference>
<dbReference type="OrthoDB" id="1188278at2"/>
<name>A0A1I4ZEH3_9FLAO</name>
<evidence type="ECO:0000256" key="1">
    <source>
        <dbReference type="SAM" id="Phobius"/>
    </source>
</evidence>
<feature type="transmembrane region" description="Helical" evidence="1">
    <location>
        <begin position="94"/>
        <end position="111"/>
    </location>
</feature>
<dbReference type="Proteomes" id="UP000199036">
    <property type="component" value="Unassembled WGS sequence"/>
</dbReference>
<evidence type="ECO:0000313" key="3">
    <source>
        <dbReference type="Proteomes" id="UP000199036"/>
    </source>
</evidence>
<keyword evidence="1" id="KW-1133">Transmembrane helix</keyword>